<accession>A0A8C6V3S2</accession>
<dbReference type="AlphaFoldDB" id="A0A8C6V3S2"/>
<dbReference type="Ensembl" id="ENSNNAT00000000142.1">
    <property type="protein sequence ID" value="ENSNNAP00000000131.1"/>
    <property type="gene ID" value="ENSNNAG00000000090.1"/>
</dbReference>
<reference evidence="2" key="2">
    <citation type="submission" date="2025-09" db="UniProtKB">
        <authorList>
            <consortium name="Ensembl"/>
        </authorList>
    </citation>
    <scope>IDENTIFICATION</scope>
</reference>
<sequence>MNGLKSPSQGVCLCFSSAPIPAAAFPLTCYLSYEGFRHQGHASDDRRFPPRPSPGRESTAAAPTSLREKCIRGLEERDVLDGSLKGRCGSGPEKGCGPGCPTLLAPGNVKKSRIETNMKLEIG</sequence>
<proteinExistence type="predicted"/>
<name>A0A8C6V3S2_NAJNA</name>
<feature type="region of interest" description="Disordered" evidence="1">
    <location>
        <begin position="40"/>
        <end position="64"/>
    </location>
</feature>
<dbReference type="Proteomes" id="UP000694559">
    <property type="component" value="Unplaced"/>
</dbReference>
<reference evidence="2" key="1">
    <citation type="submission" date="2025-08" db="UniProtKB">
        <authorList>
            <consortium name="Ensembl"/>
        </authorList>
    </citation>
    <scope>IDENTIFICATION</scope>
</reference>
<protein>
    <submittedName>
        <fullName evidence="2">Uncharacterized protein</fullName>
    </submittedName>
</protein>
<evidence type="ECO:0000313" key="3">
    <source>
        <dbReference type="Proteomes" id="UP000694559"/>
    </source>
</evidence>
<keyword evidence="3" id="KW-1185">Reference proteome</keyword>
<evidence type="ECO:0000256" key="1">
    <source>
        <dbReference type="SAM" id="MobiDB-lite"/>
    </source>
</evidence>
<evidence type="ECO:0000313" key="2">
    <source>
        <dbReference type="Ensembl" id="ENSNNAP00000000131.1"/>
    </source>
</evidence>
<organism evidence="2 3">
    <name type="scientific">Naja naja</name>
    <name type="common">Indian cobra</name>
    <dbReference type="NCBI Taxonomy" id="35670"/>
    <lineage>
        <taxon>Eukaryota</taxon>
        <taxon>Metazoa</taxon>
        <taxon>Chordata</taxon>
        <taxon>Craniata</taxon>
        <taxon>Vertebrata</taxon>
        <taxon>Euteleostomi</taxon>
        <taxon>Lepidosauria</taxon>
        <taxon>Squamata</taxon>
        <taxon>Bifurcata</taxon>
        <taxon>Unidentata</taxon>
        <taxon>Episquamata</taxon>
        <taxon>Toxicofera</taxon>
        <taxon>Serpentes</taxon>
        <taxon>Colubroidea</taxon>
        <taxon>Elapidae</taxon>
        <taxon>Elapinae</taxon>
        <taxon>Naja</taxon>
    </lineage>
</organism>